<name>A0A2M7XX31_9BACT</name>
<dbReference type="CDD" id="cd22231">
    <property type="entry name" value="RHH_NikR_HicB-like"/>
    <property type="match status" value="1"/>
</dbReference>
<proteinExistence type="predicted"/>
<comment type="caution">
    <text evidence="1">The sequence shown here is derived from an EMBL/GenBank/DDBJ whole genome shotgun (WGS) entry which is preliminary data.</text>
</comment>
<dbReference type="GO" id="GO:0006355">
    <property type="term" value="P:regulation of DNA-templated transcription"/>
    <property type="evidence" value="ECO:0007669"/>
    <property type="project" value="InterPro"/>
</dbReference>
<evidence type="ECO:0008006" key="3">
    <source>
        <dbReference type="Google" id="ProtNLM"/>
    </source>
</evidence>
<organism evidence="1 2">
    <name type="scientific">Candidatus Roizmanbacteria bacterium CG_4_9_14_3_um_filter_33_18</name>
    <dbReference type="NCBI Taxonomy" id="1974841"/>
    <lineage>
        <taxon>Bacteria</taxon>
        <taxon>Candidatus Roizmaniibacteriota</taxon>
    </lineage>
</organism>
<dbReference type="Gene3D" id="1.10.1220.10">
    <property type="entry name" value="Met repressor-like"/>
    <property type="match status" value="1"/>
</dbReference>
<dbReference type="Proteomes" id="UP000229647">
    <property type="component" value="Unassembled WGS sequence"/>
</dbReference>
<sequence>MSTVNISLPEKQANYIDMLVGKYGFANRSEFIRSIIRLVVYKPDLVEEAATFPFVVPKEQSAKKIITAFSKSNRYSKEFLKDLKEGLSQSDYFSS</sequence>
<dbReference type="AlphaFoldDB" id="A0A2M7XX31"/>
<protein>
    <recommendedName>
        <fullName evidence="3">Ribbon-helix-helix protein CopG domain-containing protein</fullName>
    </recommendedName>
</protein>
<dbReference type="EMBL" id="PFWL01000174">
    <property type="protein sequence ID" value="PJA55293.1"/>
    <property type="molecule type" value="Genomic_DNA"/>
</dbReference>
<evidence type="ECO:0000313" key="2">
    <source>
        <dbReference type="Proteomes" id="UP000229647"/>
    </source>
</evidence>
<reference evidence="2" key="1">
    <citation type="submission" date="2017-09" db="EMBL/GenBank/DDBJ databases">
        <title>Depth-based differentiation of microbial function through sediment-hosted aquifers and enrichment of novel symbionts in the deep terrestrial subsurface.</title>
        <authorList>
            <person name="Probst A.J."/>
            <person name="Ladd B."/>
            <person name="Jarett J.K."/>
            <person name="Geller-Mcgrath D.E."/>
            <person name="Sieber C.M.K."/>
            <person name="Emerson J.B."/>
            <person name="Anantharaman K."/>
            <person name="Thomas B.C."/>
            <person name="Malmstrom R."/>
            <person name="Stieglmeier M."/>
            <person name="Klingl A."/>
            <person name="Woyke T."/>
            <person name="Ryan C.M."/>
            <person name="Banfield J.F."/>
        </authorList>
    </citation>
    <scope>NUCLEOTIDE SEQUENCE [LARGE SCALE GENOMIC DNA]</scope>
</reference>
<evidence type="ECO:0000313" key="1">
    <source>
        <dbReference type="EMBL" id="PJA55293.1"/>
    </source>
</evidence>
<dbReference type="InterPro" id="IPR013321">
    <property type="entry name" value="Arc_rbn_hlx_hlx"/>
</dbReference>
<dbReference type="InterPro" id="IPR010985">
    <property type="entry name" value="Ribbon_hlx_hlx"/>
</dbReference>
<accession>A0A2M7XX31</accession>
<gene>
    <name evidence="1" type="ORF">CO165_04320</name>
</gene>
<dbReference type="SUPFAM" id="SSF47598">
    <property type="entry name" value="Ribbon-helix-helix"/>
    <property type="match status" value="1"/>
</dbReference>